<keyword evidence="16" id="KW-1185">Reference proteome</keyword>
<evidence type="ECO:0000256" key="7">
    <source>
        <dbReference type="PIRSR" id="PIRSR600269-50"/>
    </source>
</evidence>
<comment type="cofactor">
    <cofactor evidence="9">
        <name>Cu cation</name>
        <dbReference type="ChEBI" id="CHEBI:23378"/>
    </cofactor>
    <text evidence="9">Contains 1 topaquinone per subunit.</text>
</comment>
<dbReference type="EC" id="1.4.3.-" evidence="9"/>
<keyword evidence="4 7" id="KW-0801">TPQ</keyword>
<dbReference type="Gene3D" id="2.70.98.20">
    <property type="entry name" value="Copper amine oxidase, catalytic domain"/>
    <property type="match status" value="1"/>
</dbReference>
<dbReference type="InterPro" id="IPR016182">
    <property type="entry name" value="Cu_amine_oxidase_N-reg"/>
</dbReference>
<dbReference type="InterPro" id="IPR015798">
    <property type="entry name" value="Cu_amine_oxidase_C"/>
</dbReference>
<dbReference type="Proteomes" id="UP000800035">
    <property type="component" value="Unassembled WGS sequence"/>
</dbReference>
<evidence type="ECO:0000256" key="1">
    <source>
        <dbReference type="ARBA" id="ARBA00001935"/>
    </source>
</evidence>
<keyword evidence="5 9" id="KW-0560">Oxidoreductase</keyword>
<feature type="domain" description="DUF1965" evidence="14">
    <location>
        <begin position="219"/>
        <end position="286"/>
    </location>
</feature>
<dbReference type="GO" id="GO:0008131">
    <property type="term" value="F:primary methylamine oxidase activity"/>
    <property type="evidence" value="ECO:0007669"/>
    <property type="project" value="InterPro"/>
</dbReference>
<comment type="similarity">
    <text evidence="2 9">Belongs to the copper/topaquinone oxidase family.</text>
</comment>
<feature type="domain" description="Copper amine oxidase catalytic" evidence="12">
    <location>
        <begin position="300"/>
        <end position="701"/>
    </location>
</feature>
<comment type="PTM">
    <text evidence="8 9">Topaquinone (TPQ) is generated by copper-dependent autoxidation of a specific tyrosyl residue.</text>
</comment>
<reference evidence="15" key="1">
    <citation type="journal article" date="2020" name="Stud. Mycol.">
        <title>101 Dothideomycetes genomes: a test case for predicting lifestyles and emergence of pathogens.</title>
        <authorList>
            <person name="Haridas S."/>
            <person name="Albert R."/>
            <person name="Binder M."/>
            <person name="Bloem J."/>
            <person name="Labutti K."/>
            <person name="Salamov A."/>
            <person name="Andreopoulos B."/>
            <person name="Baker S."/>
            <person name="Barry K."/>
            <person name="Bills G."/>
            <person name="Bluhm B."/>
            <person name="Cannon C."/>
            <person name="Castanera R."/>
            <person name="Culley D."/>
            <person name="Daum C."/>
            <person name="Ezra D."/>
            <person name="Gonzalez J."/>
            <person name="Henrissat B."/>
            <person name="Kuo A."/>
            <person name="Liang C."/>
            <person name="Lipzen A."/>
            <person name="Lutzoni F."/>
            <person name="Magnuson J."/>
            <person name="Mondo S."/>
            <person name="Nolan M."/>
            <person name="Ohm R."/>
            <person name="Pangilinan J."/>
            <person name="Park H.-J."/>
            <person name="Ramirez L."/>
            <person name="Alfaro M."/>
            <person name="Sun H."/>
            <person name="Tritt A."/>
            <person name="Yoshinaga Y."/>
            <person name="Zwiers L.-H."/>
            <person name="Turgeon B."/>
            <person name="Goodwin S."/>
            <person name="Spatafora J."/>
            <person name="Crous P."/>
            <person name="Grigoriev I."/>
        </authorList>
    </citation>
    <scope>NUCLEOTIDE SEQUENCE</scope>
    <source>
        <strain evidence="15">CBS 675.92</strain>
    </source>
</reference>
<evidence type="ECO:0000256" key="4">
    <source>
        <dbReference type="ARBA" id="ARBA00022772"/>
    </source>
</evidence>
<organism evidence="15 16">
    <name type="scientific">Byssothecium circinans</name>
    <dbReference type="NCBI Taxonomy" id="147558"/>
    <lineage>
        <taxon>Eukaryota</taxon>
        <taxon>Fungi</taxon>
        <taxon>Dikarya</taxon>
        <taxon>Ascomycota</taxon>
        <taxon>Pezizomycotina</taxon>
        <taxon>Dothideomycetes</taxon>
        <taxon>Pleosporomycetidae</taxon>
        <taxon>Pleosporales</taxon>
        <taxon>Massarineae</taxon>
        <taxon>Massarinaceae</taxon>
        <taxon>Byssothecium</taxon>
    </lineage>
</organism>
<dbReference type="OrthoDB" id="3341590at2759"/>
<feature type="domain" description="Copper amine oxidase N2-terminal" evidence="13">
    <location>
        <begin position="44"/>
        <end position="130"/>
    </location>
</feature>
<accession>A0A6A5TFQ2</accession>
<evidence type="ECO:0000256" key="8">
    <source>
        <dbReference type="PIRSR" id="PIRSR600269-51"/>
    </source>
</evidence>
<evidence type="ECO:0000313" key="16">
    <source>
        <dbReference type="Proteomes" id="UP000800035"/>
    </source>
</evidence>
<evidence type="ECO:0000259" key="14">
    <source>
        <dbReference type="Pfam" id="PF09248"/>
    </source>
</evidence>
<evidence type="ECO:0000256" key="10">
    <source>
        <dbReference type="SAM" id="MobiDB-lite"/>
    </source>
</evidence>
<dbReference type="SUPFAM" id="SSF49998">
    <property type="entry name" value="Amine oxidase catalytic domain"/>
    <property type="match status" value="1"/>
</dbReference>
<dbReference type="InterPro" id="IPR015800">
    <property type="entry name" value="Cu_amine_oxidase_N2"/>
</dbReference>
<dbReference type="GO" id="GO:0005886">
    <property type="term" value="C:plasma membrane"/>
    <property type="evidence" value="ECO:0007669"/>
    <property type="project" value="TreeGrafter"/>
</dbReference>
<evidence type="ECO:0000259" key="13">
    <source>
        <dbReference type="Pfam" id="PF02727"/>
    </source>
</evidence>
<dbReference type="GO" id="GO:0009308">
    <property type="term" value="P:amine metabolic process"/>
    <property type="evidence" value="ECO:0007669"/>
    <property type="project" value="UniProtKB-UniRule"/>
</dbReference>
<feature type="modified residue" description="2',4',5'-topaquinone" evidence="8">
    <location>
        <position position="454"/>
    </location>
</feature>
<evidence type="ECO:0000256" key="11">
    <source>
        <dbReference type="SAM" id="SignalP"/>
    </source>
</evidence>
<dbReference type="SUPFAM" id="SSF54416">
    <property type="entry name" value="Amine oxidase N-terminal region"/>
    <property type="match status" value="2"/>
</dbReference>
<keyword evidence="6 9" id="KW-0186">Copper</keyword>
<evidence type="ECO:0000256" key="6">
    <source>
        <dbReference type="ARBA" id="ARBA00023008"/>
    </source>
</evidence>
<dbReference type="AlphaFoldDB" id="A0A6A5TFQ2"/>
<dbReference type="PANTHER" id="PTHR10638">
    <property type="entry name" value="COPPER AMINE OXIDASE"/>
    <property type="match status" value="1"/>
</dbReference>
<proteinExistence type="inferred from homology"/>
<evidence type="ECO:0000313" key="15">
    <source>
        <dbReference type="EMBL" id="KAF1951643.1"/>
    </source>
</evidence>
<feature type="active site" description="Schiff-base intermediate with substrate; via topaquinone" evidence="7">
    <location>
        <position position="454"/>
    </location>
</feature>
<keyword evidence="11" id="KW-0732">Signal</keyword>
<dbReference type="FunFam" id="2.70.98.20:FF:000002">
    <property type="entry name" value="Amine oxidase"/>
    <property type="match status" value="1"/>
</dbReference>
<dbReference type="Pfam" id="PF02727">
    <property type="entry name" value="Cu_amine_oxidN2"/>
    <property type="match status" value="1"/>
</dbReference>
<feature type="region of interest" description="Disordered" evidence="10">
    <location>
        <begin position="269"/>
        <end position="289"/>
    </location>
</feature>
<sequence length="717" mass="79927">MMRRFLLCALSVASLCQGTTQRSLRHGERDEPNGAAPHKNIWLPLSEQEISTTSAVLSQKLNLTTAPDGSGRQNTILQIDLLQPNKSDALPYLDSYAGAPKRYARATVQFASFESPYLQEFVIGPLPATNATAVTALQFPFNNEKLGKTRLPSVVAADVQSFLAKLSSDVEDITRAIWNTTILEGGSLPRLGKVTFEDDGTQRVWVTFVGPPTSGFESSSLLPLGVFFRLDITSRAWQDWSVTSWYYRGQMYNGTEAFRRVVTAPGFSKPPPNVDGPWTSTDKRGEPLPLDDLPPPITVSQGANRYKVDAQENFVAWMDFTFFLSTTPDQGLSLFDIKYKGKRIIYELALQEALAHYSGADPVQSETLYFDTSEGMGRNMVSLVKGYDCPSYATYLSTTHTNATGLKSTPDSICIFEADANFPMRRHHATSLGYTSVAKNIVFTVRWISTVDNYDYLFEYNFFYDGAIEVVVRASGYILGAYYADNEEYGFHIHDFLSGSLHEHVITFKVDLDVLGEKNSIQKVEIVPATVVYPWSEGQAYNTMKLKKSFITSEADSSITWPPNEAASYSIVNKDSPNKYGEYPGYRFKRSAPASHLTAKNSTNAGKAANYATSDFYITKQKDTEPRAADRNNFYDVQHPLVDFAKFLDGDRLDQEDLVLWFNLGMHHIPHTGDLPNTIMTSAHSALRIEPLNYIEYDPSIATSQQIRINQTSGGDA</sequence>
<dbReference type="GO" id="GO:0005507">
    <property type="term" value="F:copper ion binding"/>
    <property type="evidence" value="ECO:0007669"/>
    <property type="project" value="InterPro"/>
</dbReference>
<feature type="signal peptide" evidence="11">
    <location>
        <begin position="1"/>
        <end position="18"/>
    </location>
</feature>
<comment type="cofactor">
    <cofactor evidence="1">
        <name>Cu cation</name>
        <dbReference type="ChEBI" id="CHEBI:23378"/>
    </cofactor>
</comment>
<feature type="chain" id="PRO_5025342816" description="Amine oxidase" evidence="11">
    <location>
        <begin position="19"/>
        <end position="717"/>
    </location>
</feature>
<feature type="active site" description="Proton acceptor" evidence="7">
    <location>
        <position position="371"/>
    </location>
</feature>
<gene>
    <name evidence="15" type="ORF">CC80DRAFT_597349</name>
</gene>
<dbReference type="InterPro" id="IPR000269">
    <property type="entry name" value="Cu_amine_oxidase"/>
</dbReference>
<dbReference type="PANTHER" id="PTHR10638:SF20">
    <property type="entry name" value="AMINE OXIDASE"/>
    <property type="match status" value="1"/>
</dbReference>
<protein>
    <recommendedName>
        <fullName evidence="9">Amine oxidase</fullName>
        <ecNumber evidence="9">1.4.3.-</ecNumber>
    </recommendedName>
</protein>
<keyword evidence="3 9" id="KW-0479">Metal-binding</keyword>
<evidence type="ECO:0000256" key="2">
    <source>
        <dbReference type="ARBA" id="ARBA00007983"/>
    </source>
</evidence>
<evidence type="ECO:0000259" key="12">
    <source>
        <dbReference type="Pfam" id="PF01179"/>
    </source>
</evidence>
<dbReference type="Gene3D" id="3.10.450.40">
    <property type="match status" value="2"/>
</dbReference>
<dbReference type="EMBL" id="ML977016">
    <property type="protein sequence ID" value="KAF1951643.1"/>
    <property type="molecule type" value="Genomic_DNA"/>
</dbReference>
<dbReference type="InterPro" id="IPR015328">
    <property type="entry name" value="DUF1965"/>
</dbReference>
<dbReference type="InterPro" id="IPR036460">
    <property type="entry name" value="Cu_amine_oxidase_C_sf"/>
</dbReference>
<dbReference type="PRINTS" id="PR00766">
    <property type="entry name" value="CUDAOXIDASE"/>
</dbReference>
<dbReference type="Pfam" id="PF09248">
    <property type="entry name" value="DUF1965"/>
    <property type="match status" value="1"/>
</dbReference>
<dbReference type="GO" id="GO:0048038">
    <property type="term" value="F:quinone binding"/>
    <property type="evidence" value="ECO:0007669"/>
    <property type="project" value="InterPro"/>
</dbReference>
<name>A0A6A5TFQ2_9PLEO</name>
<evidence type="ECO:0000256" key="5">
    <source>
        <dbReference type="ARBA" id="ARBA00023002"/>
    </source>
</evidence>
<dbReference type="Pfam" id="PF01179">
    <property type="entry name" value="Cu_amine_oxid"/>
    <property type="match status" value="1"/>
</dbReference>
<evidence type="ECO:0000256" key="3">
    <source>
        <dbReference type="ARBA" id="ARBA00022723"/>
    </source>
</evidence>
<evidence type="ECO:0000256" key="9">
    <source>
        <dbReference type="RuleBase" id="RU000672"/>
    </source>
</evidence>